<dbReference type="GO" id="GO:0008374">
    <property type="term" value="F:O-acyltransferase activity"/>
    <property type="evidence" value="ECO:0007669"/>
    <property type="project" value="InterPro"/>
</dbReference>
<dbReference type="SMART" id="SM00054">
    <property type="entry name" value="EFh"/>
    <property type="match status" value="3"/>
</dbReference>
<comment type="caution">
    <text evidence="16">The sequence shown here is derived from an EMBL/GenBank/DDBJ whole genome shotgun (WGS) entry which is preliminary data.</text>
</comment>
<evidence type="ECO:0000256" key="11">
    <source>
        <dbReference type="ARBA" id="ARBA00023209"/>
    </source>
</evidence>
<dbReference type="Pfam" id="PF01553">
    <property type="entry name" value="Acyltransferase"/>
    <property type="match status" value="1"/>
</dbReference>
<dbReference type="Pfam" id="PF13202">
    <property type="entry name" value="EF-hand_5"/>
    <property type="match status" value="1"/>
</dbReference>
<keyword evidence="10 14" id="KW-0472">Membrane</keyword>
<keyword evidence="7" id="KW-0106">Calcium</keyword>
<dbReference type="PANTHER" id="PTHR23063:SF52">
    <property type="entry name" value="LYSOPHOSPHATIDYLCHOLINE ACYLTRANSFERASE"/>
    <property type="match status" value="1"/>
</dbReference>
<dbReference type="AlphaFoldDB" id="A0A9W7AJS2"/>
<dbReference type="GO" id="GO:0042171">
    <property type="term" value="F:lysophosphatidic acid acyltransferase activity"/>
    <property type="evidence" value="ECO:0007669"/>
    <property type="project" value="TreeGrafter"/>
</dbReference>
<proteinExistence type="inferred from homology"/>
<dbReference type="InterPro" id="IPR018247">
    <property type="entry name" value="EF_Hand_1_Ca_BS"/>
</dbReference>
<dbReference type="PANTHER" id="PTHR23063">
    <property type="entry name" value="PHOSPHOLIPID ACYLTRANSFERASE"/>
    <property type="match status" value="1"/>
</dbReference>
<evidence type="ECO:0000256" key="9">
    <source>
        <dbReference type="ARBA" id="ARBA00023098"/>
    </source>
</evidence>
<evidence type="ECO:0000256" key="1">
    <source>
        <dbReference type="ARBA" id="ARBA00004370"/>
    </source>
</evidence>
<keyword evidence="9" id="KW-0443">Lipid metabolism</keyword>
<feature type="transmembrane region" description="Helical" evidence="14">
    <location>
        <begin position="154"/>
        <end position="170"/>
    </location>
</feature>
<keyword evidence="13" id="KW-0012">Acyltransferase</keyword>
<reference evidence="17" key="1">
    <citation type="journal article" date="2023" name="Commun. Biol.">
        <title>Genome analysis of Parmales, the sister group of diatoms, reveals the evolutionary specialization of diatoms from phago-mixotrophs to photoautotrophs.</title>
        <authorList>
            <person name="Ban H."/>
            <person name="Sato S."/>
            <person name="Yoshikawa S."/>
            <person name="Yamada K."/>
            <person name="Nakamura Y."/>
            <person name="Ichinomiya M."/>
            <person name="Sato N."/>
            <person name="Blanc-Mathieu R."/>
            <person name="Endo H."/>
            <person name="Kuwata A."/>
            <person name="Ogata H."/>
        </authorList>
    </citation>
    <scope>NUCLEOTIDE SEQUENCE [LARGE SCALE GENOMIC DNA]</scope>
    <source>
        <strain evidence="17">NIES 3700</strain>
    </source>
</reference>
<organism evidence="16 17">
    <name type="scientific">Triparma laevis f. longispina</name>
    <dbReference type="NCBI Taxonomy" id="1714387"/>
    <lineage>
        <taxon>Eukaryota</taxon>
        <taxon>Sar</taxon>
        <taxon>Stramenopiles</taxon>
        <taxon>Ochrophyta</taxon>
        <taxon>Bolidophyceae</taxon>
        <taxon>Parmales</taxon>
        <taxon>Triparmaceae</taxon>
        <taxon>Triparma</taxon>
    </lineage>
</organism>
<dbReference type="InterPro" id="IPR045252">
    <property type="entry name" value="LPCAT1-like"/>
</dbReference>
<dbReference type="SMART" id="SM00563">
    <property type="entry name" value="PlsC"/>
    <property type="match status" value="1"/>
</dbReference>
<keyword evidence="4" id="KW-0444">Lipid biosynthesis</keyword>
<evidence type="ECO:0000256" key="7">
    <source>
        <dbReference type="ARBA" id="ARBA00022837"/>
    </source>
</evidence>
<feature type="domain" description="EF-hand" evidence="15">
    <location>
        <begin position="514"/>
        <end position="549"/>
    </location>
</feature>
<evidence type="ECO:0000256" key="4">
    <source>
        <dbReference type="ARBA" id="ARBA00022516"/>
    </source>
</evidence>
<dbReference type="InterPro" id="IPR002123">
    <property type="entry name" value="Plipid/glycerol_acylTrfase"/>
</dbReference>
<keyword evidence="5" id="KW-0808">Transferase</keyword>
<keyword evidence="8 14" id="KW-1133">Transmembrane helix</keyword>
<evidence type="ECO:0000256" key="13">
    <source>
        <dbReference type="ARBA" id="ARBA00023315"/>
    </source>
</evidence>
<keyword evidence="6 14" id="KW-0812">Transmembrane</keyword>
<dbReference type="Proteomes" id="UP001165122">
    <property type="component" value="Unassembled WGS sequence"/>
</dbReference>
<evidence type="ECO:0000256" key="3">
    <source>
        <dbReference type="ARBA" id="ARBA00008655"/>
    </source>
</evidence>
<accession>A0A9W7AJS2</accession>
<comment type="pathway">
    <text evidence="2">Lipid metabolism; phospholipid metabolism.</text>
</comment>
<feature type="domain" description="EF-hand" evidence="15">
    <location>
        <begin position="400"/>
        <end position="435"/>
    </location>
</feature>
<evidence type="ECO:0000313" key="17">
    <source>
        <dbReference type="Proteomes" id="UP001165122"/>
    </source>
</evidence>
<feature type="transmembrane region" description="Helical" evidence="14">
    <location>
        <begin position="12"/>
        <end position="32"/>
    </location>
</feature>
<dbReference type="EMBL" id="BRXW01000625">
    <property type="protein sequence ID" value="GMH70657.1"/>
    <property type="molecule type" value="Genomic_DNA"/>
</dbReference>
<evidence type="ECO:0000256" key="10">
    <source>
        <dbReference type="ARBA" id="ARBA00023136"/>
    </source>
</evidence>
<dbReference type="OrthoDB" id="272512at2759"/>
<dbReference type="SUPFAM" id="SSF69593">
    <property type="entry name" value="Glycerol-3-phosphate (1)-acyltransferase"/>
    <property type="match status" value="1"/>
</dbReference>
<dbReference type="GO" id="GO:0016020">
    <property type="term" value="C:membrane"/>
    <property type="evidence" value="ECO:0007669"/>
    <property type="project" value="UniProtKB-SubCell"/>
</dbReference>
<comment type="subcellular location">
    <subcellularLocation>
        <location evidence="1">Membrane</location>
    </subcellularLocation>
</comment>
<evidence type="ECO:0000256" key="14">
    <source>
        <dbReference type="SAM" id="Phobius"/>
    </source>
</evidence>
<dbReference type="CDD" id="cd07991">
    <property type="entry name" value="LPLAT_LPCAT1-like"/>
    <property type="match status" value="1"/>
</dbReference>
<evidence type="ECO:0000256" key="12">
    <source>
        <dbReference type="ARBA" id="ARBA00023264"/>
    </source>
</evidence>
<evidence type="ECO:0000256" key="5">
    <source>
        <dbReference type="ARBA" id="ARBA00022679"/>
    </source>
</evidence>
<gene>
    <name evidence="16" type="ORF">TrLO_g7069</name>
</gene>
<feature type="domain" description="EF-hand" evidence="15">
    <location>
        <begin position="436"/>
        <end position="471"/>
    </location>
</feature>
<feature type="transmembrane region" description="Helical" evidence="14">
    <location>
        <begin position="113"/>
        <end position="134"/>
    </location>
</feature>
<dbReference type="GO" id="GO:0005509">
    <property type="term" value="F:calcium ion binding"/>
    <property type="evidence" value="ECO:0007669"/>
    <property type="project" value="InterPro"/>
</dbReference>
<keyword evidence="12" id="KW-1208">Phospholipid metabolism</keyword>
<dbReference type="Pfam" id="PF13833">
    <property type="entry name" value="EF-hand_8"/>
    <property type="match status" value="1"/>
</dbReference>
<evidence type="ECO:0000259" key="15">
    <source>
        <dbReference type="PROSITE" id="PS50222"/>
    </source>
</evidence>
<dbReference type="Gene3D" id="1.10.238.10">
    <property type="entry name" value="EF-hand"/>
    <property type="match status" value="1"/>
</dbReference>
<evidence type="ECO:0000256" key="8">
    <source>
        <dbReference type="ARBA" id="ARBA00022989"/>
    </source>
</evidence>
<keyword evidence="17" id="KW-1185">Reference proteome</keyword>
<dbReference type="GO" id="GO:0005783">
    <property type="term" value="C:endoplasmic reticulum"/>
    <property type="evidence" value="ECO:0007669"/>
    <property type="project" value="TreeGrafter"/>
</dbReference>
<keyword evidence="11" id="KW-0594">Phospholipid biosynthesis</keyword>
<name>A0A9W7AJS2_9STRA</name>
<dbReference type="InterPro" id="IPR002048">
    <property type="entry name" value="EF_hand_dom"/>
</dbReference>
<evidence type="ECO:0000313" key="16">
    <source>
        <dbReference type="EMBL" id="GMH70657.1"/>
    </source>
</evidence>
<evidence type="ECO:0000256" key="2">
    <source>
        <dbReference type="ARBA" id="ARBA00005074"/>
    </source>
</evidence>
<sequence length="561" mass="63206">MLHTLNLTLSTRYWALITYYLTALIICLSSFYKHLKLNERKRVKARAKANEKLAVKSPTTNPKRRLSVWEKLNNTNRPLSQEASPFVNPDWYFSNIEYFKYCFLGPILVPIRVTLILLFIMCGSVFGNVCMFNLKDKTKPLSPFRLFVRSPLKIFARLILFAMGFHYIPVKGKQAPKDKASVLVGNHVSFIETFYIGLLGASPVSKKENAEIPLFGALTSALQPILVDRLDPNSRKNVAKTICSRAQSKDWNQVVLFPEGTTTTGKALIQFKVGAFAPAEPVQPVCFFFDNNAFNFGMTSAGPELHVLALRVLCQFNNNMSVHFMPTYNPSAEEKKDPKLYASNVRKLMAAYMKIPTTEHSYDDVCLQIEAMKVKREDMSADASSMELKSLKKIVEIDKESAKELVKDFIRMDTNRSGRLDLNQFKKLFEGPFERTPVVDVEYLFHLLDRDDEGTINLKEFVLGLALLNAEPHTSGSKDESVKLSFNVLEGGKEKGGIDMADLTTVLASVYPEMGVEKTKAIVKEADADKNGVISLDEFLDMAEKHPELALSGRGFWAKLF</sequence>
<dbReference type="GO" id="GO:0008654">
    <property type="term" value="P:phospholipid biosynthetic process"/>
    <property type="evidence" value="ECO:0007669"/>
    <property type="project" value="UniProtKB-KW"/>
</dbReference>
<dbReference type="SUPFAM" id="SSF47473">
    <property type="entry name" value="EF-hand"/>
    <property type="match status" value="1"/>
</dbReference>
<comment type="similarity">
    <text evidence="3">Belongs to the 1-acyl-sn-glycerol-3-phosphate acyltransferase family.</text>
</comment>
<dbReference type="PROSITE" id="PS00018">
    <property type="entry name" value="EF_HAND_1"/>
    <property type="match status" value="2"/>
</dbReference>
<dbReference type="InterPro" id="IPR011992">
    <property type="entry name" value="EF-hand-dom_pair"/>
</dbReference>
<dbReference type="PROSITE" id="PS50222">
    <property type="entry name" value="EF_HAND_2"/>
    <property type="match status" value="3"/>
</dbReference>
<evidence type="ECO:0000256" key="6">
    <source>
        <dbReference type="ARBA" id="ARBA00022692"/>
    </source>
</evidence>
<protein>
    <recommendedName>
        <fullName evidence="15">EF-hand domain-containing protein</fullName>
    </recommendedName>
</protein>